<name>A0AAV3RZP4_LITER</name>
<evidence type="ECO:0000256" key="1">
    <source>
        <dbReference type="ARBA" id="ARBA00010098"/>
    </source>
</evidence>
<dbReference type="AlphaFoldDB" id="A0AAV3RZP4"/>
<dbReference type="GO" id="GO:0001042">
    <property type="term" value="F:RNA polymerase I core binding"/>
    <property type="evidence" value="ECO:0007669"/>
    <property type="project" value="TreeGrafter"/>
</dbReference>
<gene>
    <name evidence="2" type="ORF">LIER_32614</name>
</gene>
<dbReference type="PANTHER" id="PTHR12790:SF0">
    <property type="entry name" value="RNA POLYMERASE I-SPECIFIC TRANSCRIPTION INITIATION FACTOR RRN3-RELATED"/>
    <property type="match status" value="1"/>
</dbReference>
<dbReference type="GO" id="GO:0006361">
    <property type="term" value="P:transcription initiation at RNA polymerase I promoter"/>
    <property type="evidence" value="ECO:0007669"/>
    <property type="project" value="InterPro"/>
</dbReference>
<evidence type="ECO:0000313" key="3">
    <source>
        <dbReference type="Proteomes" id="UP001454036"/>
    </source>
</evidence>
<dbReference type="GO" id="GO:0005634">
    <property type="term" value="C:nucleus"/>
    <property type="evidence" value="ECO:0007669"/>
    <property type="project" value="TreeGrafter"/>
</dbReference>
<dbReference type="GO" id="GO:0001181">
    <property type="term" value="F:RNA polymerase I general transcription initiation factor activity"/>
    <property type="evidence" value="ECO:0007669"/>
    <property type="project" value="InterPro"/>
</dbReference>
<dbReference type="EMBL" id="BAABME010012614">
    <property type="protein sequence ID" value="GAA0185326.1"/>
    <property type="molecule type" value="Genomic_DNA"/>
</dbReference>
<comment type="caution">
    <text evidence="2">The sequence shown here is derived from an EMBL/GenBank/DDBJ whole genome shotgun (WGS) entry which is preliminary data.</text>
</comment>
<accession>A0AAV3RZP4</accession>
<dbReference type="Pfam" id="PF05327">
    <property type="entry name" value="RRN3"/>
    <property type="match status" value="1"/>
</dbReference>
<dbReference type="PANTHER" id="PTHR12790">
    <property type="entry name" value="TRANSCRIPTION INITIATION FACTOR IA RRN3"/>
    <property type="match status" value="1"/>
</dbReference>
<proteinExistence type="inferred from homology"/>
<reference evidence="2 3" key="1">
    <citation type="submission" date="2024-01" db="EMBL/GenBank/DDBJ databases">
        <title>The complete chloroplast genome sequence of Lithospermum erythrorhizon: insights into the phylogenetic relationship among Boraginaceae species and the maternal lineages of purple gromwells.</title>
        <authorList>
            <person name="Okada T."/>
            <person name="Watanabe K."/>
        </authorList>
    </citation>
    <scope>NUCLEOTIDE SEQUENCE [LARGE SCALE GENOMIC DNA]</scope>
</reference>
<sequence>MEVELPTSQLGFVQEDMDKDAKFSDSELVFYVKNVLKLSIQGDCRSYNELVSVIEHNQSLGIDEVAVLVTCLKALSGAVSCIHMVHHHRLINSISCMSLWNYETDVMDALVELLLSLASSGGQLDMCLYMLVDNFVPPHDPVRILNEPRARTRKSRVLERVHSTLKDIADLVPLSPMRLEEIVIERMPKACSTVNTEVMVMYVENMLRLENGAIGKLVGGTMLVAVMDLLLNLDLKITCRDIPKDDFTRGTFDMEFEEFEGIGDDVKHESDKMRELLVLDNLLVLTFEHLKLCYKSGRLTQVFKILLRSFQTTVLTAYKSKFTQFVVFYACSLDPVKCGKKFATVLLNIFIYDIYPLGRMIAVAYLASYLSRAVFMSASFVATMLECLAKWCSDYCKNQDRALNPELHKVFYAGCQAIMYLLCFRMRSMVLIPRLKLQLRLLNLEEILMHPLSALKVCLPSIVKEFLHSVRETQLFVVPEKQEADELLESELSRAFGGVERLDMFFPFDPCLLRKSDSFITPNFVHWSMVKSTPDDDEEFSSDYDIAEVGADEGIDIVGGVTPKEYLLHKCASRNFHMQMPSKIRPSTSPESL</sequence>
<protein>
    <submittedName>
        <fullName evidence="2">General transcription factor</fullName>
    </submittedName>
</protein>
<dbReference type="InterPro" id="IPR007991">
    <property type="entry name" value="RNA_pol_I_trans_ini_fac_RRN3"/>
</dbReference>
<dbReference type="Proteomes" id="UP001454036">
    <property type="component" value="Unassembled WGS sequence"/>
</dbReference>
<comment type="similarity">
    <text evidence="1">Belongs to the RRN3 family.</text>
</comment>
<keyword evidence="3" id="KW-1185">Reference proteome</keyword>
<organism evidence="2 3">
    <name type="scientific">Lithospermum erythrorhizon</name>
    <name type="common">Purple gromwell</name>
    <name type="synonym">Lithospermum officinale var. erythrorhizon</name>
    <dbReference type="NCBI Taxonomy" id="34254"/>
    <lineage>
        <taxon>Eukaryota</taxon>
        <taxon>Viridiplantae</taxon>
        <taxon>Streptophyta</taxon>
        <taxon>Embryophyta</taxon>
        <taxon>Tracheophyta</taxon>
        <taxon>Spermatophyta</taxon>
        <taxon>Magnoliopsida</taxon>
        <taxon>eudicotyledons</taxon>
        <taxon>Gunneridae</taxon>
        <taxon>Pentapetalae</taxon>
        <taxon>asterids</taxon>
        <taxon>lamiids</taxon>
        <taxon>Boraginales</taxon>
        <taxon>Boraginaceae</taxon>
        <taxon>Boraginoideae</taxon>
        <taxon>Lithospermeae</taxon>
        <taxon>Lithospermum</taxon>
    </lineage>
</organism>
<evidence type="ECO:0000313" key="2">
    <source>
        <dbReference type="EMBL" id="GAA0185326.1"/>
    </source>
</evidence>